<gene>
    <name evidence="2" type="ORF">PFISCL1PPCAC_14102</name>
</gene>
<dbReference type="InterPro" id="IPR019425">
    <property type="entry name" value="7TM_GPCR_serpentine_rcpt_Srt"/>
</dbReference>
<dbReference type="Pfam" id="PF10321">
    <property type="entry name" value="7TM_GPCR_Srt"/>
    <property type="match status" value="1"/>
</dbReference>
<organism evidence="2 3">
    <name type="scientific">Pristionchus fissidentatus</name>
    <dbReference type="NCBI Taxonomy" id="1538716"/>
    <lineage>
        <taxon>Eukaryota</taxon>
        <taxon>Metazoa</taxon>
        <taxon>Ecdysozoa</taxon>
        <taxon>Nematoda</taxon>
        <taxon>Chromadorea</taxon>
        <taxon>Rhabditida</taxon>
        <taxon>Rhabditina</taxon>
        <taxon>Diplogasteromorpha</taxon>
        <taxon>Diplogasteroidea</taxon>
        <taxon>Neodiplogasteridae</taxon>
        <taxon>Pristionchus</taxon>
    </lineage>
</organism>
<comment type="caution">
    <text evidence="2">The sequence shown here is derived from an EMBL/GenBank/DDBJ whole genome shotgun (WGS) entry which is preliminary data.</text>
</comment>
<evidence type="ECO:0008006" key="4">
    <source>
        <dbReference type="Google" id="ProtNLM"/>
    </source>
</evidence>
<accession>A0AAV5VTH0</accession>
<dbReference type="AlphaFoldDB" id="A0AAV5VTH0"/>
<keyword evidence="1" id="KW-0812">Transmembrane</keyword>
<keyword evidence="1" id="KW-1133">Transmembrane helix</keyword>
<feature type="transmembrane region" description="Helical" evidence="1">
    <location>
        <begin position="20"/>
        <end position="45"/>
    </location>
</feature>
<feature type="non-terminal residue" evidence="2">
    <location>
        <position position="125"/>
    </location>
</feature>
<sequence>SDHTHKEWALLFGTPQIALGSWSIIFGVVCLIFVLQGMSVLALLIPYIRLQMMQFHVVVDMIGLLANSVIFGLLMLQGDVFCSDPIVNIVTYVIANTAWCASSIICTLLVMNRICELTERPNVFK</sequence>
<evidence type="ECO:0000313" key="2">
    <source>
        <dbReference type="EMBL" id="GMT22805.1"/>
    </source>
</evidence>
<keyword evidence="3" id="KW-1185">Reference proteome</keyword>
<feature type="non-terminal residue" evidence="2">
    <location>
        <position position="1"/>
    </location>
</feature>
<keyword evidence="1" id="KW-0472">Membrane</keyword>
<name>A0AAV5VTH0_9BILA</name>
<dbReference type="PANTHER" id="PTHR23021:SF11">
    <property type="entry name" value="SERPENTINE RECEPTOR, CLASS T"/>
    <property type="match status" value="1"/>
</dbReference>
<dbReference type="PANTHER" id="PTHR23021">
    <property type="entry name" value="SERPENTINE RECEPTOR, CLASS T"/>
    <property type="match status" value="1"/>
</dbReference>
<feature type="transmembrane region" description="Helical" evidence="1">
    <location>
        <begin position="57"/>
        <end position="77"/>
    </location>
</feature>
<reference evidence="2" key="1">
    <citation type="submission" date="2023-10" db="EMBL/GenBank/DDBJ databases">
        <title>Genome assembly of Pristionchus species.</title>
        <authorList>
            <person name="Yoshida K."/>
            <person name="Sommer R.J."/>
        </authorList>
    </citation>
    <scope>NUCLEOTIDE SEQUENCE</scope>
    <source>
        <strain evidence="2">RS5133</strain>
    </source>
</reference>
<protein>
    <recommendedName>
        <fullName evidence="4">G protein-coupled receptor</fullName>
    </recommendedName>
</protein>
<evidence type="ECO:0000313" key="3">
    <source>
        <dbReference type="Proteomes" id="UP001432322"/>
    </source>
</evidence>
<dbReference type="Proteomes" id="UP001432322">
    <property type="component" value="Unassembled WGS sequence"/>
</dbReference>
<evidence type="ECO:0000256" key="1">
    <source>
        <dbReference type="SAM" id="Phobius"/>
    </source>
</evidence>
<proteinExistence type="predicted"/>
<dbReference type="EMBL" id="BTSY01000004">
    <property type="protein sequence ID" value="GMT22805.1"/>
    <property type="molecule type" value="Genomic_DNA"/>
</dbReference>
<feature type="transmembrane region" description="Helical" evidence="1">
    <location>
        <begin position="89"/>
        <end position="111"/>
    </location>
</feature>